<feature type="transmembrane region" description="Helical" evidence="1">
    <location>
        <begin position="46"/>
        <end position="69"/>
    </location>
</feature>
<gene>
    <name evidence="2" type="ORF">ACFOZ5_11175</name>
</gene>
<comment type="caution">
    <text evidence="2">The sequence shown here is derived from an EMBL/GenBank/DDBJ whole genome shotgun (WGS) entry which is preliminary data.</text>
</comment>
<keyword evidence="1" id="KW-0472">Membrane</keyword>
<keyword evidence="1" id="KW-0812">Transmembrane</keyword>
<organism evidence="2 3">
    <name type="scientific">Marinobacter lacisalsi</name>
    <dbReference type="NCBI Taxonomy" id="475979"/>
    <lineage>
        <taxon>Bacteria</taxon>
        <taxon>Pseudomonadati</taxon>
        <taxon>Pseudomonadota</taxon>
        <taxon>Gammaproteobacteria</taxon>
        <taxon>Pseudomonadales</taxon>
        <taxon>Marinobacteraceae</taxon>
        <taxon>Marinobacter</taxon>
    </lineage>
</organism>
<proteinExistence type="predicted"/>
<accession>A0ABV8QHE3</accession>
<dbReference type="EMBL" id="JBHSDI010000013">
    <property type="protein sequence ID" value="MFC4259591.1"/>
    <property type="molecule type" value="Genomic_DNA"/>
</dbReference>
<dbReference type="Proteomes" id="UP001595798">
    <property type="component" value="Unassembled WGS sequence"/>
</dbReference>
<evidence type="ECO:0000313" key="3">
    <source>
        <dbReference type="Proteomes" id="UP001595798"/>
    </source>
</evidence>
<keyword evidence="1" id="KW-1133">Transmembrane helix</keyword>
<keyword evidence="3" id="KW-1185">Reference proteome</keyword>
<evidence type="ECO:0000256" key="1">
    <source>
        <dbReference type="SAM" id="Phobius"/>
    </source>
</evidence>
<dbReference type="RefSeq" id="WP_379887266.1">
    <property type="nucleotide sequence ID" value="NZ_JBHSDI010000013.1"/>
</dbReference>
<feature type="transmembrane region" description="Helical" evidence="1">
    <location>
        <begin position="6"/>
        <end position="26"/>
    </location>
</feature>
<name>A0ABV8QHE3_9GAMM</name>
<reference evidence="3" key="1">
    <citation type="journal article" date="2019" name="Int. J. Syst. Evol. Microbiol.">
        <title>The Global Catalogue of Microorganisms (GCM) 10K type strain sequencing project: providing services to taxonomists for standard genome sequencing and annotation.</title>
        <authorList>
            <consortium name="The Broad Institute Genomics Platform"/>
            <consortium name="The Broad Institute Genome Sequencing Center for Infectious Disease"/>
            <person name="Wu L."/>
            <person name="Ma J."/>
        </authorList>
    </citation>
    <scope>NUCLEOTIDE SEQUENCE [LARGE SCALE GENOMIC DNA]</scope>
    <source>
        <strain evidence="3">CECT 7297</strain>
    </source>
</reference>
<feature type="transmembrane region" description="Helical" evidence="1">
    <location>
        <begin position="89"/>
        <end position="115"/>
    </location>
</feature>
<sequence length="118" mass="12873">MFYRVVTLVGGILFVGVLYGLIWLLCRWFLQRQGVTDQLSDRVTVLTTWTFSGVCLGLVFAVFGAFLLGPWAFYRTVRAHDVGVSDGAAVWWGLAIVLLALALTGAGFAGFLWLVGAL</sequence>
<evidence type="ECO:0000313" key="2">
    <source>
        <dbReference type="EMBL" id="MFC4259591.1"/>
    </source>
</evidence>
<protein>
    <submittedName>
        <fullName evidence="2">Uncharacterized protein</fullName>
    </submittedName>
</protein>